<evidence type="ECO:0000313" key="2">
    <source>
        <dbReference type="EMBL" id="CAB4128548.1"/>
    </source>
</evidence>
<dbReference type="EMBL" id="LR798276">
    <property type="protein sequence ID" value="CAB5219710.1"/>
    <property type="molecule type" value="Genomic_DNA"/>
</dbReference>
<accession>A0A6J7WPL0</accession>
<proteinExistence type="predicted"/>
<protein>
    <recommendedName>
        <fullName evidence="4">HTH merR-type domain-containing protein</fullName>
    </recommendedName>
</protein>
<dbReference type="Gene3D" id="1.10.1660.10">
    <property type="match status" value="1"/>
</dbReference>
<evidence type="ECO:0000256" key="1">
    <source>
        <dbReference type="SAM" id="MobiDB-lite"/>
    </source>
</evidence>
<sequence length="158" mass="17947">MPGMRGEDEILKAFEGLDRAPGSKQPRRQPTGLSDKRRAKILGESNGWDANPVIKTLKGKETEVFTIAALAEALEKKVVTIRLWEKKGYIPIAPYRLRSKTLNGKKVNGNRVYTRDLIEIAIEEFSKRGLLGSARVEWNRQEDLTDAIVKRWKESLDN</sequence>
<evidence type="ECO:0008006" key="4">
    <source>
        <dbReference type="Google" id="ProtNLM"/>
    </source>
</evidence>
<name>A0A6J7WPL0_9CAUD</name>
<evidence type="ECO:0000313" key="3">
    <source>
        <dbReference type="EMBL" id="CAB5219710.1"/>
    </source>
</evidence>
<gene>
    <name evidence="2" type="ORF">UFOVP110_43</name>
    <name evidence="3" type="ORF">UFOVP223_121</name>
</gene>
<organism evidence="3">
    <name type="scientific">uncultured Caudovirales phage</name>
    <dbReference type="NCBI Taxonomy" id="2100421"/>
    <lineage>
        <taxon>Viruses</taxon>
        <taxon>Duplodnaviria</taxon>
        <taxon>Heunggongvirae</taxon>
        <taxon>Uroviricota</taxon>
        <taxon>Caudoviricetes</taxon>
        <taxon>Peduoviridae</taxon>
        <taxon>Maltschvirus</taxon>
        <taxon>Maltschvirus maltsch</taxon>
    </lineage>
</organism>
<feature type="region of interest" description="Disordered" evidence="1">
    <location>
        <begin position="15"/>
        <end position="39"/>
    </location>
</feature>
<dbReference type="EMBL" id="LR796220">
    <property type="protein sequence ID" value="CAB4128548.1"/>
    <property type="molecule type" value="Genomic_DNA"/>
</dbReference>
<reference evidence="3" key="1">
    <citation type="submission" date="2020-05" db="EMBL/GenBank/DDBJ databases">
        <authorList>
            <person name="Chiriac C."/>
            <person name="Salcher M."/>
            <person name="Ghai R."/>
            <person name="Kavagutti S V."/>
        </authorList>
    </citation>
    <scope>NUCLEOTIDE SEQUENCE</scope>
</reference>